<dbReference type="Proteomes" id="UP000590442">
    <property type="component" value="Unassembled WGS sequence"/>
</dbReference>
<keyword evidence="4" id="KW-1185">Reference proteome</keyword>
<evidence type="ECO:0000313" key="4">
    <source>
        <dbReference type="Proteomes" id="UP000590442"/>
    </source>
</evidence>
<name>A0A846R333_9FLAO</name>
<evidence type="ECO:0000313" key="3">
    <source>
        <dbReference type="EMBL" id="NJB71229.1"/>
    </source>
</evidence>
<dbReference type="Pfam" id="PF13205">
    <property type="entry name" value="Big_5"/>
    <property type="match status" value="1"/>
</dbReference>
<comment type="caution">
    <text evidence="3">The sequence shown here is derived from an EMBL/GenBank/DDBJ whole genome shotgun (WGS) entry which is preliminary data.</text>
</comment>
<feature type="domain" description="SbsA Ig-like" evidence="2">
    <location>
        <begin position="33"/>
        <end position="135"/>
    </location>
</feature>
<gene>
    <name evidence="3" type="ORF">GGR42_001691</name>
</gene>
<accession>A0A846R333</accession>
<evidence type="ECO:0000259" key="2">
    <source>
        <dbReference type="Pfam" id="PF13205"/>
    </source>
</evidence>
<proteinExistence type="predicted"/>
<keyword evidence="1" id="KW-0732">Signal</keyword>
<dbReference type="InterPro" id="IPR032812">
    <property type="entry name" value="SbsA_Ig"/>
</dbReference>
<dbReference type="RefSeq" id="WP_167962802.1">
    <property type="nucleotide sequence ID" value="NZ_JAATJJ010000001.1"/>
</dbReference>
<protein>
    <submittedName>
        <fullName evidence="3">Uncharacterized protein (DUF2141 family)</fullName>
    </submittedName>
</protein>
<evidence type="ECO:0000256" key="1">
    <source>
        <dbReference type="ARBA" id="ARBA00022729"/>
    </source>
</evidence>
<reference evidence="3 4" key="1">
    <citation type="submission" date="2020-03" db="EMBL/GenBank/DDBJ databases">
        <title>Genomic Encyclopedia of Type Strains, Phase IV (KMG-IV): sequencing the most valuable type-strain genomes for metagenomic binning, comparative biology and taxonomic classification.</title>
        <authorList>
            <person name="Goeker M."/>
        </authorList>
    </citation>
    <scope>NUCLEOTIDE SEQUENCE [LARGE SCALE GENOMIC DNA]</scope>
    <source>
        <strain evidence="3 4">DSM 29762</strain>
    </source>
</reference>
<dbReference type="EMBL" id="JAATJJ010000001">
    <property type="protein sequence ID" value="NJB71229.1"/>
    <property type="molecule type" value="Genomic_DNA"/>
</dbReference>
<organism evidence="3 4">
    <name type="scientific">Saonia flava</name>
    <dbReference type="NCBI Taxonomy" id="523696"/>
    <lineage>
        <taxon>Bacteria</taxon>
        <taxon>Pseudomonadati</taxon>
        <taxon>Bacteroidota</taxon>
        <taxon>Flavobacteriia</taxon>
        <taxon>Flavobacteriales</taxon>
        <taxon>Flavobacteriaceae</taxon>
        <taxon>Saonia</taxon>
    </lineage>
</organism>
<sequence length="537" mass="61952">MLRRILGFIFMVFTIFAFFQCARRGNPTGGPKDITAPILLSSEPENLTTNFDAKRIRLYFDEYVKLEKIQEQLIVSPPLKYLPEITPQGNARKYIEIILKDTLKENTTYTFNFGQSIVDNNEGNPNSFLTYVFSTGDYIDSLSLTGVVRDAYNQKADEFISVMLYEIDSAYTDSTIYKQPPNYITNTLDSTIIFKLNYLKAGKYALAAIRDEGKTNMFDQKTDKIGFIEDTITLPTDSTYLLTLFKEKPDYNILVPSFVAENRIQFGYQGNREEFVIETLTELPDTVKTILLKDREKDTLNFWFTPYEMDSIIFKVTNEKLKLIDTFSVKPRKLPADTLLVSPGLRKLSFEENYNLIANTPLVKIDTSQMMLTIQDSLPGSFSVSLDTLKNRVNFDFEVVPEQSYKLELFPGAVEDFFKDTNDTLTYNLSTGSLEDFGTLRLNLTGNTRFPMIVQLTNEKGDNIIREIYMTEPKILEFGHLDPSKYMVRVIYDENGNGIWDTGNYLKKLQPEKVSYYPEVIEMRAIWIEEHTFILRE</sequence>
<dbReference type="AlphaFoldDB" id="A0A846R333"/>